<protein>
    <submittedName>
        <fullName evidence="4">Short-chain dehydrogenase reductase</fullName>
    </submittedName>
</protein>
<proteinExistence type="inferred from homology"/>
<gene>
    <name evidence="4" type="primary">fum13</name>
</gene>
<reference evidence="4" key="1">
    <citation type="journal article" date="2014" name="Fungal Genet. Biol.">
        <title>Variation in the fumonisin biosynthetic gene cluster in fumonisin-producing and nonproducing black aspergilli.</title>
        <authorList>
            <person name="Susca A."/>
            <person name="Proctor R.H."/>
            <person name="Butchko R.A."/>
            <person name="Haidukowski M."/>
            <person name="Stea G."/>
            <person name="Logrieco A."/>
            <person name="Moretti A."/>
        </authorList>
    </citation>
    <scope>NUCLEOTIDE SEQUENCE</scope>
    <source>
        <strain evidence="4">ITEM 10355</strain>
    </source>
</reference>
<sequence length="349" mass="38531">MNYEQGKLVLITGATGHVGHAVLLRALSAGYQVRITLREPSKAALIRDSLPGRDHLHRLSFVTVCDFTQRGAFDEALQDVSYIIHIASPLQRPAYTDYNRDIIAPTVQGTSNLLHSALNHPTVQRIVITSSTSAILDINPTNNLPLTPSDHPISPTHRHPNYGPDFITTSEHAYIAAKTAALNLASAFRAQNSPHFDIIHLLPGYVFGPKGLATTPREAVSGSNVFGIGLVMRKGSWRDWVVEAMSCHVDDIAEAHVNALDPRVAGNQDFILSVPFRPEEVKSIIRKRFPEEGDMVKEGIFAGGNEYYRWFHVSYDVSSSEEMLLGRKLRGIEEQIVDSAKQVLALVKN</sequence>
<dbReference type="PANTHER" id="PTHR10366:SF564">
    <property type="entry name" value="STEROL-4-ALPHA-CARBOXYLATE 3-DEHYDROGENASE, DECARBOXYLATING"/>
    <property type="match status" value="1"/>
</dbReference>
<feature type="domain" description="NAD-dependent epimerase/dehydratase" evidence="3">
    <location>
        <begin position="9"/>
        <end position="265"/>
    </location>
</feature>
<dbReference type="VEuPathDB" id="FungiDB:M747DRAFT_298936"/>
<dbReference type="PANTHER" id="PTHR10366">
    <property type="entry name" value="NAD DEPENDENT EPIMERASE/DEHYDRATASE"/>
    <property type="match status" value="1"/>
</dbReference>
<dbReference type="AlphaFoldDB" id="A0A097GWZ8"/>
<dbReference type="VEuPathDB" id="FungiDB:ASPNIDRAFT2_1162442"/>
<evidence type="ECO:0000313" key="4">
    <source>
        <dbReference type="EMBL" id="AIT39679.1"/>
    </source>
</evidence>
<organism evidence="4">
    <name type="scientific">Aspergillus niger</name>
    <dbReference type="NCBI Taxonomy" id="5061"/>
    <lineage>
        <taxon>Eukaryota</taxon>
        <taxon>Fungi</taxon>
        <taxon>Dikarya</taxon>
        <taxon>Ascomycota</taxon>
        <taxon>Pezizomycotina</taxon>
        <taxon>Eurotiomycetes</taxon>
        <taxon>Eurotiomycetidae</taxon>
        <taxon>Eurotiales</taxon>
        <taxon>Aspergillaceae</taxon>
        <taxon>Aspergillus</taxon>
        <taxon>Aspergillus subgen. Circumdati</taxon>
    </lineage>
</organism>
<evidence type="ECO:0000256" key="1">
    <source>
        <dbReference type="ARBA" id="ARBA00023002"/>
    </source>
</evidence>
<dbReference type="Gene3D" id="3.40.50.720">
    <property type="entry name" value="NAD(P)-binding Rossmann-like Domain"/>
    <property type="match status" value="1"/>
</dbReference>
<comment type="similarity">
    <text evidence="2">Belongs to the NAD(P)-dependent epimerase/dehydratase family. Dihydroflavonol-4-reductase subfamily.</text>
</comment>
<dbReference type="VEuPathDB" id="FungiDB:ATCC64974_17850"/>
<dbReference type="VEuPathDB" id="FungiDB:An01g06880"/>
<evidence type="ECO:0000259" key="3">
    <source>
        <dbReference type="Pfam" id="PF01370"/>
    </source>
</evidence>
<keyword evidence="1" id="KW-0560">Oxidoreductase</keyword>
<dbReference type="GO" id="GO:0016616">
    <property type="term" value="F:oxidoreductase activity, acting on the CH-OH group of donors, NAD or NADP as acceptor"/>
    <property type="evidence" value="ECO:0007669"/>
    <property type="project" value="TreeGrafter"/>
</dbReference>
<dbReference type="Pfam" id="PF01370">
    <property type="entry name" value="Epimerase"/>
    <property type="match status" value="1"/>
</dbReference>
<name>A0A097GWZ8_ASPNG</name>
<dbReference type="EMBL" id="KJ934797">
    <property type="protein sequence ID" value="AIT39679.1"/>
    <property type="molecule type" value="Genomic_DNA"/>
</dbReference>
<dbReference type="InterPro" id="IPR001509">
    <property type="entry name" value="Epimerase_deHydtase"/>
</dbReference>
<dbReference type="SUPFAM" id="SSF51735">
    <property type="entry name" value="NAD(P)-binding Rossmann-fold domains"/>
    <property type="match status" value="1"/>
</dbReference>
<dbReference type="InterPro" id="IPR050425">
    <property type="entry name" value="NAD(P)_dehydrat-like"/>
</dbReference>
<accession>A0A097GWZ8</accession>
<evidence type="ECO:0000256" key="2">
    <source>
        <dbReference type="ARBA" id="ARBA00023445"/>
    </source>
</evidence>
<dbReference type="InterPro" id="IPR036291">
    <property type="entry name" value="NAD(P)-bd_dom_sf"/>
</dbReference>